<gene>
    <name evidence="2" type="ORF">PR048_000174</name>
</gene>
<sequence length="214" mass="24074">MGIHRKGEGWLDGEEGTISCLRKVTEDLFAPVARMPTIRILLAVAIEKNLKIRQLDVKSAFLNGLLSEPVYMAVLEGALYGLREAWKSWNNTLNDVLSQLGFTRSKIDACLYYNGSAYILIDVDDVLVVYNEEVDVCKIVDELKKNFRMQEIYNDNNLTFLGIQIERIDKILQRFCMSDCSSCSLPIEPGLSLGSLEPGKVCIVPYKELLGSLM</sequence>
<dbReference type="Pfam" id="PF07727">
    <property type="entry name" value="RVT_2"/>
    <property type="match status" value="1"/>
</dbReference>
<proteinExistence type="predicted"/>
<comment type="caution">
    <text evidence="2">The sequence shown here is derived from an EMBL/GenBank/DDBJ whole genome shotgun (WGS) entry which is preliminary data.</text>
</comment>
<accession>A0ABQ9IDV7</accession>
<dbReference type="EMBL" id="JARBHB010000001">
    <property type="protein sequence ID" value="KAJ8894867.1"/>
    <property type="molecule type" value="Genomic_DNA"/>
</dbReference>
<dbReference type="InterPro" id="IPR043502">
    <property type="entry name" value="DNA/RNA_pol_sf"/>
</dbReference>
<dbReference type="SUPFAM" id="SSF56672">
    <property type="entry name" value="DNA/RNA polymerases"/>
    <property type="match status" value="1"/>
</dbReference>
<protein>
    <recommendedName>
        <fullName evidence="1">Reverse transcriptase Ty1/copia-type domain-containing protein</fullName>
    </recommendedName>
</protein>
<dbReference type="Proteomes" id="UP001159363">
    <property type="component" value="Chromosome 1"/>
</dbReference>
<feature type="domain" description="Reverse transcriptase Ty1/copia-type" evidence="1">
    <location>
        <begin position="26"/>
        <end position="176"/>
    </location>
</feature>
<evidence type="ECO:0000259" key="1">
    <source>
        <dbReference type="Pfam" id="PF07727"/>
    </source>
</evidence>
<evidence type="ECO:0000313" key="3">
    <source>
        <dbReference type="Proteomes" id="UP001159363"/>
    </source>
</evidence>
<reference evidence="2 3" key="1">
    <citation type="submission" date="2023-02" db="EMBL/GenBank/DDBJ databases">
        <title>LHISI_Scaffold_Assembly.</title>
        <authorList>
            <person name="Stuart O.P."/>
            <person name="Cleave R."/>
            <person name="Magrath M.J.L."/>
            <person name="Mikheyev A.S."/>
        </authorList>
    </citation>
    <scope>NUCLEOTIDE SEQUENCE [LARGE SCALE GENOMIC DNA]</scope>
    <source>
        <strain evidence="2">Daus_M_001</strain>
        <tissue evidence="2">Leg muscle</tissue>
    </source>
</reference>
<evidence type="ECO:0000313" key="2">
    <source>
        <dbReference type="EMBL" id="KAJ8894867.1"/>
    </source>
</evidence>
<name>A0ABQ9IDV7_9NEOP</name>
<organism evidence="2 3">
    <name type="scientific">Dryococelus australis</name>
    <dbReference type="NCBI Taxonomy" id="614101"/>
    <lineage>
        <taxon>Eukaryota</taxon>
        <taxon>Metazoa</taxon>
        <taxon>Ecdysozoa</taxon>
        <taxon>Arthropoda</taxon>
        <taxon>Hexapoda</taxon>
        <taxon>Insecta</taxon>
        <taxon>Pterygota</taxon>
        <taxon>Neoptera</taxon>
        <taxon>Polyneoptera</taxon>
        <taxon>Phasmatodea</taxon>
        <taxon>Verophasmatodea</taxon>
        <taxon>Anareolatae</taxon>
        <taxon>Phasmatidae</taxon>
        <taxon>Eurycanthinae</taxon>
        <taxon>Dryococelus</taxon>
    </lineage>
</organism>
<keyword evidence="3" id="KW-1185">Reference proteome</keyword>
<dbReference type="InterPro" id="IPR013103">
    <property type="entry name" value="RVT_2"/>
</dbReference>